<evidence type="ECO:0000313" key="2">
    <source>
        <dbReference type="EMBL" id="CDM98640.1"/>
    </source>
</evidence>
<reference evidence="1 3" key="1">
    <citation type="submission" date="2014-02" db="EMBL/GenBank/DDBJ databases">
        <authorList>
            <person name="Genoscope - CEA"/>
        </authorList>
    </citation>
    <scope>NUCLEOTIDE SEQUENCE [LARGE SCALE GENOMIC DNA]</scope>
    <source>
        <strain evidence="1 3">PCC 8005</strain>
    </source>
</reference>
<organism evidence="1 3">
    <name type="scientific">Limnospira indica PCC 8005</name>
    <dbReference type="NCBI Taxonomy" id="376219"/>
    <lineage>
        <taxon>Bacteria</taxon>
        <taxon>Bacillati</taxon>
        <taxon>Cyanobacteriota</taxon>
        <taxon>Cyanophyceae</taxon>
        <taxon>Oscillatoriophycideae</taxon>
        <taxon>Oscillatoriales</taxon>
        <taxon>Sirenicapillariaceae</taxon>
        <taxon>Limnospira</taxon>
    </lineage>
</organism>
<gene>
    <name evidence="1" type="ORF">ARTHRO_60467</name>
    <name evidence="2" type="ORF">ARTHRO_61241</name>
</gene>
<accession>A0A9P1KIQ3</accession>
<proteinExistence type="predicted"/>
<sequence>MKQQGGYWMPSLADTKIYSWTAPTPGGTGTMTVAARLSNRYDGIATDLGMTAHADASGVTAQMVKANRAVQEGLLMKMRINYRKSNKYFGADIYVPTDKVSDAIQKLAGKAWDGTGVITSCRDRIRADFR</sequence>
<name>A0A9P1KIQ3_9CYAN</name>
<dbReference type="Proteomes" id="UP000032946">
    <property type="component" value="Chromosome"/>
</dbReference>
<evidence type="ECO:0000313" key="3">
    <source>
        <dbReference type="Proteomes" id="UP000032946"/>
    </source>
</evidence>
<dbReference type="EMBL" id="FO818640">
    <property type="protein sequence ID" value="CDM98640.1"/>
    <property type="molecule type" value="Genomic_DNA"/>
</dbReference>
<evidence type="ECO:0000313" key="1">
    <source>
        <dbReference type="EMBL" id="CDM97866.1"/>
    </source>
</evidence>
<keyword evidence="3" id="KW-1185">Reference proteome</keyword>
<protein>
    <submittedName>
        <fullName evidence="1">Uncharacterized protein</fullName>
    </submittedName>
</protein>
<dbReference type="EMBL" id="FO818640">
    <property type="protein sequence ID" value="CDM97866.1"/>
    <property type="molecule type" value="Genomic_DNA"/>
</dbReference>
<dbReference type="AlphaFoldDB" id="A0A9P1KIQ3"/>